<gene>
    <name evidence="2" type="ORF">OCBIM_22031531mg</name>
</gene>
<dbReference type="EMBL" id="KQ421265">
    <property type="protein sequence ID" value="KOF77917.1"/>
    <property type="molecule type" value="Genomic_DNA"/>
</dbReference>
<proteinExistence type="predicted"/>
<sequence>MFCFFSFLFKDPNSSIVICHFIIYMDPLSMLLAFVYLVFGFVGDFSFIPFRI</sequence>
<keyword evidence="1" id="KW-0812">Transmembrane</keyword>
<dbReference type="AlphaFoldDB" id="A0A0L8GLR2"/>
<organism evidence="2">
    <name type="scientific">Octopus bimaculoides</name>
    <name type="common">California two-spotted octopus</name>
    <dbReference type="NCBI Taxonomy" id="37653"/>
    <lineage>
        <taxon>Eukaryota</taxon>
        <taxon>Metazoa</taxon>
        <taxon>Spiralia</taxon>
        <taxon>Lophotrochozoa</taxon>
        <taxon>Mollusca</taxon>
        <taxon>Cephalopoda</taxon>
        <taxon>Coleoidea</taxon>
        <taxon>Octopodiformes</taxon>
        <taxon>Octopoda</taxon>
        <taxon>Incirrata</taxon>
        <taxon>Octopodidae</taxon>
        <taxon>Octopus</taxon>
    </lineage>
</organism>
<protein>
    <submittedName>
        <fullName evidence="2">Uncharacterized protein</fullName>
    </submittedName>
</protein>
<feature type="transmembrane region" description="Helical" evidence="1">
    <location>
        <begin position="29"/>
        <end position="50"/>
    </location>
</feature>
<name>A0A0L8GLR2_OCTBM</name>
<evidence type="ECO:0000313" key="2">
    <source>
        <dbReference type="EMBL" id="KOF77917.1"/>
    </source>
</evidence>
<evidence type="ECO:0000256" key="1">
    <source>
        <dbReference type="SAM" id="Phobius"/>
    </source>
</evidence>
<reference evidence="2" key="1">
    <citation type="submission" date="2015-07" db="EMBL/GenBank/DDBJ databases">
        <title>MeaNS - Measles Nucleotide Surveillance Program.</title>
        <authorList>
            <person name="Tran T."/>
            <person name="Druce J."/>
        </authorList>
    </citation>
    <scope>NUCLEOTIDE SEQUENCE</scope>
    <source>
        <strain evidence="2">UCB-OBI-ISO-001</strain>
        <tissue evidence="2">Gonad</tissue>
    </source>
</reference>
<accession>A0A0L8GLR2</accession>
<keyword evidence="1" id="KW-1133">Transmembrane helix</keyword>
<keyword evidence="1" id="KW-0472">Membrane</keyword>